<comment type="caution">
    <text evidence="2">The sequence shown here is derived from an EMBL/GenBank/DDBJ whole genome shotgun (WGS) entry which is preliminary data.</text>
</comment>
<reference evidence="2" key="1">
    <citation type="submission" date="2021-02" db="EMBL/GenBank/DDBJ databases">
        <authorList>
            <person name="Nowell W R."/>
        </authorList>
    </citation>
    <scope>NUCLEOTIDE SEQUENCE</scope>
</reference>
<dbReference type="PANTHER" id="PTHR21301:SF10">
    <property type="entry name" value="REVERSE TRANSCRIPTASE DOMAIN-CONTAINING PROTEIN"/>
    <property type="match status" value="1"/>
</dbReference>
<sequence length="582" mass="69914">MHLLSTSSTLNQVLTNQVIPLRRQLTKLFKKHPTDLQRQNAFRRDAEREFVKAFTLSIPTALEKRVFHEKQVIESIRRQLQQDNLILRRTCDEYNTYYLSDRVEFQMKCLEYMDDHTQCFFKIYGMDESISEAQHLIEMIKSINSTLNQLELKYIIGMDYLNKFKIRDSTPLQLPYLYFLPEPNLELSVQPRFSTWNNSPIYPLATFLNQILRPLFDKYMKDTRLIDGTDLIEKLQHFTLNKRSFTPDTRFVIYELHHLFLRITHDDLLGILKRILTRDLAGKRYNGLKQDGIVELVRVVLSHLAFTYDGKLYQFSRGGPTNLPLIESLIDIYLQYWQLGFYRHTDRYRQFYARYRHTGIFTWNNSDNELAGYVLELNEQYPDMPLTLSSGLHVRFLDVYIENLQGRLLSTVHRDRRRQQYFLLPYSAKHPRLTHRQWFRFALTRAVQYCSFAADFQHERLEIELTFLANGYSLKYVQYLLQQFLRRHPTPKDSFLFNKSSYDTFRHDIFRYYNARQLQSVDDGNLVQLQYLFDWGKRHEFNQKFYQLWSTHINADPNFQKLNLKIILTTKHCYLSNTLLSR</sequence>
<dbReference type="OrthoDB" id="10018421at2759"/>
<accession>A0A815T300</accession>
<gene>
    <name evidence="2" type="ORF">EDS130_LOCUS42698</name>
</gene>
<dbReference type="PANTHER" id="PTHR21301">
    <property type="entry name" value="REVERSE TRANSCRIPTASE"/>
    <property type="match status" value="1"/>
</dbReference>
<organism evidence="2 3">
    <name type="scientific">Adineta ricciae</name>
    <name type="common">Rotifer</name>
    <dbReference type="NCBI Taxonomy" id="249248"/>
    <lineage>
        <taxon>Eukaryota</taxon>
        <taxon>Metazoa</taxon>
        <taxon>Spiralia</taxon>
        <taxon>Gnathifera</taxon>
        <taxon>Rotifera</taxon>
        <taxon>Eurotatoria</taxon>
        <taxon>Bdelloidea</taxon>
        <taxon>Adinetida</taxon>
        <taxon>Adinetidae</taxon>
        <taxon>Adineta</taxon>
    </lineage>
</organism>
<protein>
    <recommendedName>
        <fullName evidence="1">Helix-turn-helix domain-containing protein</fullName>
    </recommendedName>
</protein>
<evidence type="ECO:0000313" key="3">
    <source>
        <dbReference type="Proteomes" id="UP000663852"/>
    </source>
</evidence>
<name>A0A815T300_ADIRI</name>
<dbReference type="Proteomes" id="UP000663852">
    <property type="component" value="Unassembled WGS sequence"/>
</dbReference>
<proteinExistence type="predicted"/>
<feature type="domain" description="Helix-turn-helix" evidence="1">
    <location>
        <begin position="423"/>
        <end position="478"/>
    </location>
</feature>
<dbReference type="InterPro" id="IPR058912">
    <property type="entry name" value="HTH_animal"/>
</dbReference>
<dbReference type="EMBL" id="CAJNOJ010000640">
    <property type="protein sequence ID" value="CAF1502144.1"/>
    <property type="molecule type" value="Genomic_DNA"/>
</dbReference>
<evidence type="ECO:0000259" key="1">
    <source>
        <dbReference type="Pfam" id="PF26215"/>
    </source>
</evidence>
<dbReference type="AlphaFoldDB" id="A0A815T300"/>
<dbReference type="Pfam" id="PF26215">
    <property type="entry name" value="HTH_animal"/>
    <property type="match status" value="1"/>
</dbReference>
<evidence type="ECO:0000313" key="2">
    <source>
        <dbReference type="EMBL" id="CAF1502144.1"/>
    </source>
</evidence>